<name>A0A836P163_XANVA</name>
<proteinExistence type="predicted"/>
<gene>
    <name evidence="1" type="ORF">A11K_0117850</name>
</gene>
<sequence>MKPDASHHDPRPEYLRSLIQRAGLSQRQAADRIGISERLLRYYLVAADHPSYRAAPYPVQFALELLADSMWRLEKAEPI</sequence>
<dbReference type="Gene3D" id="1.10.260.40">
    <property type="entry name" value="lambda repressor-like DNA-binding domains"/>
    <property type="match status" value="1"/>
</dbReference>
<dbReference type="InterPro" id="IPR001387">
    <property type="entry name" value="Cro/C1-type_HTH"/>
</dbReference>
<protein>
    <submittedName>
        <fullName evidence="1">Uncharacterized protein</fullName>
    </submittedName>
</protein>
<evidence type="ECO:0000313" key="1">
    <source>
        <dbReference type="EMBL" id="KFA01124.1"/>
    </source>
</evidence>
<dbReference type="EMBL" id="AKBN01001095">
    <property type="protein sequence ID" value="KFA01124.1"/>
    <property type="molecule type" value="Genomic_DNA"/>
</dbReference>
<organism evidence="1">
    <name type="scientific">Xanthomonas vasicola pv. vasculorum NCPPB 890</name>
    <dbReference type="NCBI Taxonomy" id="1184265"/>
    <lineage>
        <taxon>Bacteria</taxon>
        <taxon>Pseudomonadati</taxon>
        <taxon>Pseudomonadota</taxon>
        <taxon>Gammaproteobacteria</taxon>
        <taxon>Lysobacterales</taxon>
        <taxon>Lysobacteraceae</taxon>
        <taxon>Xanthomonas</taxon>
    </lineage>
</organism>
<comment type="caution">
    <text evidence="1">The sequence shown here is derived from an EMBL/GenBank/DDBJ whole genome shotgun (WGS) entry which is preliminary data.</text>
</comment>
<accession>A0A836P163</accession>
<dbReference type="PROSITE" id="PS50943">
    <property type="entry name" value="HTH_CROC1"/>
    <property type="match status" value="1"/>
</dbReference>
<dbReference type="InterPro" id="IPR010982">
    <property type="entry name" value="Lambda_DNA-bd_dom_sf"/>
</dbReference>
<dbReference type="AlphaFoldDB" id="A0A836P163"/>
<dbReference type="GO" id="GO:0003677">
    <property type="term" value="F:DNA binding"/>
    <property type="evidence" value="ECO:0007669"/>
    <property type="project" value="InterPro"/>
</dbReference>
<dbReference type="Pfam" id="PF13560">
    <property type="entry name" value="HTH_31"/>
    <property type="match status" value="1"/>
</dbReference>
<dbReference type="CDD" id="cd00093">
    <property type="entry name" value="HTH_XRE"/>
    <property type="match status" value="1"/>
</dbReference>
<dbReference type="SUPFAM" id="SSF47413">
    <property type="entry name" value="lambda repressor-like DNA-binding domains"/>
    <property type="match status" value="1"/>
</dbReference>
<reference evidence="1" key="1">
    <citation type="submission" date="2012-05" db="EMBL/GenBank/DDBJ databases">
        <authorList>
            <person name="Studholme D.J."/>
            <person name="Wasukira A."/>
            <person name="Grant M."/>
        </authorList>
    </citation>
    <scope>NUCLEOTIDE SEQUENCE [LARGE SCALE GENOMIC DNA]</scope>
    <source>
        <strain evidence="1">NCPPB 890</strain>
    </source>
</reference>
<dbReference type="RefSeq" id="WP_017115803.1">
    <property type="nucleotide sequence ID" value="NZ_AKBN02000032.1"/>
</dbReference>